<name>A0AAV5HD83_9ROSI</name>
<dbReference type="FunFam" id="1.25.70.10:FF:000001">
    <property type="entry name" value="Mitochondrial transcription termination factor-like"/>
    <property type="match status" value="1"/>
</dbReference>
<keyword evidence="2" id="KW-0804">Transcription</keyword>
<organism evidence="4 5">
    <name type="scientific">Rubroshorea leprosula</name>
    <dbReference type="NCBI Taxonomy" id="152421"/>
    <lineage>
        <taxon>Eukaryota</taxon>
        <taxon>Viridiplantae</taxon>
        <taxon>Streptophyta</taxon>
        <taxon>Embryophyta</taxon>
        <taxon>Tracheophyta</taxon>
        <taxon>Spermatophyta</taxon>
        <taxon>Magnoliopsida</taxon>
        <taxon>eudicotyledons</taxon>
        <taxon>Gunneridae</taxon>
        <taxon>Pentapetalae</taxon>
        <taxon>rosids</taxon>
        <taxon>malvids</taxon>
        <taxon>Malvales</taxon>
        <taxon>Dipterocarpaceae</taxon>
        <taxon>Rubroshorea</taxon>
    </lineage>
</organism>
<dbReference type="InterPro" id="IPR038538">
    <property type="entry name" value="MTERF_sf"/>
</dbReference>
<dbReference type="AlphaFoldDB" id="A0AAV5HD83"/>
<dbReference type="EMBL" id="BPVZ01000001">
    <property type="protein sequence ID" value="GKU86763.1"/>
    <property type="molecule type" value="Genomic_DNA"/>
</dbReference>
<dbReference type="SMART" id="SM00733">
    <property type="entry name" value="Mterf"/>
    <property type="match status" value="6"/>
</dbReference>
<accession>A0AAV5HD83</accession>
<keyword evidence="5" id="KW-1185">Reference proteome</keyword>
<evidence type="ECO:0000256" key="3">
    <source>
        <dbReference type="ARBA" id="ARBA00022946"/>
    </source>
</evidence>
<keyword evidence="2" id="KW-0806">Transcription termination</keyword>
<dbReference type="GO" id="GO:0003676">
    <property type="term" value="F:nucleic acid binding"/>
    <property type="evidence" value="ECO:0007669"/>
    <property type="project" value="InterPro"/>
</dbReference>
<sequence>MLAFLFCKGLPLPSPIGRNLGSLNTHFRFLLDFAPVFQTRRFSSIEVAEKLGKCSFTESYLINSCGLSPASAKSASKYVHFRDSANPDLVLSFLRNHGFTNAHISRVVRSFPRVLLFDAKKTVLPKFEFFNSIGISGADLATLISRNPSVLGRSLNKQIIPCYDFLKTHLVHDKIVAKSLIKRSWVLLQNLQKDLSPNISVLRGVGVPDSLIRYMLVGLSESLCLDTNKFKKKVENVLSMGFNPSKYAFLEAIKCWPSKKAWQLKRDAYKSWGLSEDELWLAFRKDPKFMASSIKKVTGVLDFLVNKMGWHPVAVARVPSVFNFSLKERIIPRCSVLRVLRLKGLMKKEIAVSSVVISSEKCFLDRFVFRYQEHAPQLLSIFQGKLHILELDLLFKEETGAKLK</sequence>
<dbReference type="PANTHER" id="PTHR13068:SF133">
    <property type="entry name" value="MITOCHONDRIAL TRANSCRIPTION TERMINATION FACTOR FAMILY PROTEIN"/>
    <property type="match status" value="1"/>
</dbReference>
<comment type="similarity">
    <text evidence="1">Belongs to the mTERF family.</text>
</comment>
<evidence type="ECO:0000256" key="2">
    <source>
        <dbReference type="ARBA" id="ARBA00022472"/>
    </source>
</evidence>
<proteinExistence type="inferred from homology"/>
<comment type="caution">
    <text evidence="4">The sequence shown here is derived from an EMBL/GenBank/DDBJ whole genome shotgun (WGS) entry which is preliminary data.</text>
</comment>
<evidence type="ECO:0000313" key="5">
    <source>
        <dbReference type="Proteomes" id="UP001054252"/>
    </source>
</evidence>
<dbReference type="Proteomes" id="UP001054252">
    <property type="component" value="Unassembled WGS sequence"/>
</dbReference>
<keyword evidence="2" id="KW-0805">Transcription regulation</keyword>
<keyword evidence="3" id="KW-0809">Transit peptide</keyword>
<dbReference type="PANTHER" id="PTHR13068">
    <property type="entry name" value="CGI-12 PROTEIN-RELATED"/>
    <property type="match status" value="1"/>
</dbReference>
<reference evidence="4 5" key="1">
    <citation type="journal article" date="2021" name="Commun. Biol.">
        <title>The genome of Shorea leprosula (Dipterocarpaceae) highlights the ecological relevance of drought in aseasonal tropical rainforests.</title>
        <authorList>
            <person name="Ng K.K.S."/>
            <person name="Kobayashi M.J."/>
            <person name="Fawcett J.A."/>
            <person name="Hatakeyama M."/>
            <person name="Paape T."/>
            <person name="Ng C.H."/>
            <person name="Ang C.C."/>
            <person name="Tnah L.H."/>
            <person name="Lee C.T."/>
            <person name="Nishiyama T."/>
            <person name="Sese J."/>
            <person name="O'Brien M.J."/>
            <person name="Copetti D."/>
            <person name="Mohd Noor M.I."/>
            <person name="Ong R.C."/>
            <person name="Putra M."/>
            <person name="Sireger I.Z."/>
            <person name="Indrioko S."/>
            <person name="Kosugi Y."/>
            <person name="Izuno A."/>
            <person name="Isagi Y."/>
            <person name="Lee S.L."/>
            <person name="Shimizu K.K."/>
        </authorList>
    </citation>
    <scope>NUCLEOTIDE SEQUENCE [LARGE SCALE GENOMIC DNA]</scope>
    <source>
        <strain evidence="4">214</strain>
    </source>
</reference>
<dbReference type="InterPro" id="IPR003690">
    <property type="entry name" value="MTERF"/>
</dbReference>
<evidence type="ECO:0000313" key="4">
    <source>
        <dbReference type="EMBL" id="GKU86763.1"/>
    </source>
</evidence>
<evidence type="ECO:0000256" key="1">
    <source>
        <dbReference type="ARBA" id="ARBA00007692"/>
    </source>
</evidence>
<protein>
    <submittedName>
        <fullName evidence="4">Uncharacterized protein</fullName>
    </submittedName>
</protein>
<gene>
    <name evidence="4" type="ORF">SLEP1_g1244</name>
</gene>
<dbReference type="Gene3D" id="1.25.70.10">
    <property type="entry name" value="Transcription termination factor 3, mitochondrial"/>
    <property type="match status" value="1"/>
</dbReference>
<dbReference type="Pfam" id="PF02536">
    <property type="entry name" value="mTERF"/>
    <property type="match status" value="2"/>
</dbReference>
<dbReference type="GO" id="GO:0006353">
    <property type="term" value="P:DNA-templated transcription termination"/>
    <property type="evidence" value="ECO:0007669"/>
    <property type="project" value="UniProtKB-KW"/>
</dbReference>